<keyword evidence="11" id="KW-0732">Signal</keyword>
<dbReference type="InterPro" id="IPR005503">
    <property type="entry name" value="FliL"/>
</dbReference>
<keyword evidence="4" id="KW-1003">Cell membrane</keyword>
<comment type="function">
    <text evidence="1 10">Controls the rotational direction of flagella during chemotaxis.</text>
</comment>
<evidence type="ECO:0000256" key="3">
    <source>
        <dbReference type="ARBA" id="ARBA00008281"/>
    </source>
</evidence>
<keyword evidence="5 10" id="KW-0145">Chemotaxis</keyword>
<keyword evidence="12" id="KW-0282">Flagellum</keyword>
<proteinExistence type="inferred from homology"/>
<evidence type="ECO:0000313" key="12">
    <source>
        <dbReference type="EMBL" id="WEJ63225.1"/>
    </source>
</evidence>
<evidence type="ECO:0000256" key="4">
    <source>
        <dbReference type="ARBA" id="ARBA00022475"/>
    </source>
</evidence>
<gene>
    <name evidence="12" type="ORF">NR989_02950</name>
</gene>
<evidence type="ECO:0000256" key="2">
    <source>
        <dbReference type="ARBA" id="ARBA00004162"/>
    </source>
</evidence>
<dbReference type="EMBL" id="CP102381">
    <property type="protein sequence ID" value="WEJ63225.1"/>
    <property type="molecule type" value="Genomic_DNA"/>
</dbReference>
<feature type="chain" id="PRO_5046487524" description="Flagellar protein FliL" evidence="11">
    <location>
        <begin position="34"/>
        <end position="161"/>
    </location>
</feature>
<dbReference type="Proteomes" id="UP001222275">
    <property type="component" value="Chromosome"/>
</dbReference>
<evidence type="ECO:0000256" key="7">
    <source>
        <dbReference type="ARBA" id="ARBA00022779"/>
    </source>
</evidence>
<evidence type="ECO:0000256" key="9">
    <source>
        <dbReference type="ARBA" id="ARBA00023136"/>
    </source>
</evidence>
<dbReference type="PANTHER" id="PTHR35091">
    <property type="entry name" value="FLAGELLAR PROTEIN FLIL"/>
    <property type="match status" value="1"/>
</dbReference>
<comment type="similarity">
    <text evidence="3 10">Belongs to the FliL family.</text>
</comment>
<evidence type="ECO:0000256" key="5">
    <source>
        <dbReference type="ARBA" id="ARBA00022500"/>
    </source>
</evidence>
<dbReference type="PANTHER" id="PTHR35091:SF2">
    <property type="entry name" value="FLAGELLAR PROTEIN FLIL"/>
    <property type="match status" value="1"/>
</dbReference>
<reference evidence="12 13" key="1">
    <citation type="submission" date="2022-06" db="EMBL/GenBank/DDBJ databases">
        <title>Thiomicrohabdus sp. nov, an obligately chemolithoautotrophic, sulfur-oxidizing bacterium isolated from beach of Guanyin Mountain. Amoy.</title>
        <authorList>
            <person name="Zhu H."/>
        </authorList>
    </citation>
    <scope>NUCLEOTIDE SEQUENCE [LARGE SCALE GENOMIC DNA]</scope>
    <source>
        <strain evidence="12 13">XGS-01</strain>
    </source>
</reference>
<keyword evidence="13" id="KW-1185">Reference proteome</keyword>
<evidence type="ECO:0000256" key="10">
    <source>
        <dbReference type="RuleBase" id="RU364125"/>
    </source>
</evidence>
<accession>A0ABY8CEU9</accession>
<organism evidence="12 13">
    <name type="scientific">Thiomicrorhabdus lithotrophica</name>
    <dbReference type="NCBI Taxonomy" id="2949997"/>
    <lineage>
        <taxon>Bacteria</taxon>
        <taxon>Pseudomonadati</taxon>
        <taxon>Pseudomonadota</taxon>
        <taxon>Gammaproteobacteria</taxon>
        <taxon>Thiotrichales</taxon>
        <taxon>Piscirickettsiaceae</taxon>
        <taxon>Thiomicrorhabdus</taxon>
    </lineage>
</organism>
<feature type="signal peptide" evidence="11">
    <location>
        <begin position="1"/>
        <end position="33"/>
    </location>
</feature>
<dbReference type="RefSeq" id="WP_275595479.1">
    <property type="nucleotide sequence ID" value="NZ_CP102381.1"/>
</dbReference>
<keyword evidence="10" id="KW-0997">Cell inner membrane</keyword>
<evidence type="ECO:0000256" key="6">
    <source>
        <dbReference type="ARBA" id="ARBA00022692"/>
    </source>
</evidence>
<comment type="subcellular location">
    <subcellularLocation>
        <location evidence="10">Cell inner membrane</location>
    </subcellularLocation>
    <subcellularLocation>
        <location evidence="2">Cell membrane</location>
        <topology evidence="2">Single-pass membrane protein</topology>
    </subcellularLocation>
</comment>
<evidence type="ECO:0000256" key="1">
    <source>
        <dbReference type="ARBA" id="ARBA00002254"/>
    </source>
</evidence>
<keyword evidence="12" id="KW-0969">Cilium</keyword>
<sequence>MNLKPINFILFKNLLKPLLITTLVCLPFTAVNASNETENLNYSSKYKQFEAPEARVPKYFSMEKVVVNFRGEGKAKFLAVDFKFMSYYPQIVETEMEHLRPILKNDIDRLLRNQTYSKLKTPNGPDELRTEVLKVAKDILEKHRLHPDLLENVYFDRFVMQ</sequence>
<keyword evidence="8" id="KW-1133">Transmembrane helix</keyword>
<name>A0ABY8CEU9_9GAMM</name>
<keyword evidence="9 10" id="KW-0472">Membrane</keyword>
<protein>
    <recommendedName>
        <fullName evidence="10">Flagellar protein FliL</fullName>
    </recommendedName>
</protein>
<keyword evidence="6" id="KW-0812">Transmembrane</keyword>
<keyword evidence="12" id="KW-0966">Cell projection</keyword>
<dbReference type="Pfam" id="PF03748">
    <property type="entry name" value="FliL"/>
    <property type="match status" value="1"/>
</dbReference>
<evidence type="ECO:0000313" key="13">
    <source>
        <dbReference type="Proteomes" id="UP001222275"/>
    </source>
</evidence>
<evidence type="ECO:0000256" key="11">
    <source>
        <dbReference type="SAM" id="SignalP"/>
    </source>
</evidence>
<evidence type="ECO:0000256" key="8">
    <source>
        <dbReference type="ARBA" id="ARBA00022989"/>
    </source>
</evidence>
<keyword evidence="7 10" id="KW-0283">Flagellar rotation</keyword>